<feature type="binding site" evidence="10">
    <location>
        <position position="244"/>
    </location>
    <ligand>
        <name>Zn(2+)</name>
        <dbReference type="ChEBI" id="CHEBI:29105"/>
    </ligand>
</feature>
<dbReference type="Pfam" id="PF16745">
    <property type="entry name" value="RsgA_N"/>
    <property type="match status" value="1"/>
</dbReference>
<keyword evidence="6 10" id="KW-0378">Hydrolase</keyword>
<dbReference type="HAMAP" id="MF_01820">
    <property type="entry name" value="GTPase_RsgA"/>
    <property type="match status" value="1"/>
</dbReference>
<keyword evidence="8 10" id="KW-0694">RNA-binding</keyword>
<comment type="caution">
    <text evidence="13">The sequence shown here is derived from an EMBL/GenBank/DDBJ whole genome shotgun (WGS) entry which is preliminary data.</text>
</comment>
<dbReference type="EC" id="3.6.1.-" evidence="10"/>
<feature type="binding site" evidence="10">
    <location>
        <begin position="108"/>
        <end position="111"/>
    </location>
    <ligand>
        <name>GTP</name>
        <dbReference type="ChEBI" id="CHEBI:37565"/>
    </ligand>
</feature>
<evidence type="ECO:0000259" key="12">
    <source>
        <dbReference type="PROSITE" id="PS51721"/>
    </source>
</evidence>
<dbReference type="PROSITE" id="PS51721">
    <property type="entry name" value="G_CP"/>
    <property type="match status" value="1"/>
</dbReference>
<evidence type="ECO:0000313" key="13">
    <source>
        <dbReference type="EMBL" id="MFD1411963.1"/>
    </source>
</evidence>
<evidence type="ECO:0000313" key="14">
    <source>
        <dbReference type="Proteomes" id="UP001597191"/>
    </source>
</evidence>
<dbReference type="Gene3D" id="2.40.50.140">
    <property type="entry name" value="Nucleic acid-binding proteins"/>
    <property type="match status" value="1"/>
</dbReference>
<dbReference type="InterPro" id="IPR031944">
    <property type="entry name" value="RsgA_N"/>
</dbReference>
<dbReference type="PROSITE" id="PS50936">
    <property type="entry name" value="ENGC_GTPASE"/>
    <property type="match status" value="1"/>
</dbReference>
<keyword evidence="7 10" id="KW-0862">Zinc</keyword>
<dbReference type="PANTHER" id="PTHR32120:SF11">
    <property type="entry name" value="SMALL RIBOSOMAL SUBUNIT BIOGENESIS GTPASE RSGA 1, MITOCHONDRIAL-RELATED"/>
    <property type="match status" value="1"/>
</dbReference>
<keyword evidence="4 10" id="KW-0699">rRNA-binding</keyword>
<dbReference type="Proteomes" id="UP001597191">
    <property type="component" value="Unassembled WGS sequence"/>
</dbReference>
<comment type="cofactor">
    <cofactor evidence="10">
        <name>Zn(2+)</name>
        <dbReference type="ChEBI" id="CHEBI:29105"/>
    </cofactor>
    <text evidence="10">Binds 1 zinc ion per subunit.</text>
</comment>
<keyword evidence="2 10" id="KW-0690">Ribosome biogenesis</keyword>
<dbReference type="SUPFAM" id="SSF52540">
    <property type="entry name" value="P-loop containing nucleoside triphosphate hydrolases"/>
    <property type="match status" value="1"/>
</dbReference>
<name>A0ABW4BRX6_9LACO</name>
<protein>
    <recommendedName>
        <fullName evidence="10">Small ribosomal subunit biogenesis GTPase RsgA</fullName>
        <ecNumber evidence="10">3.6.1.-</ecNumber>
    </recommendedName>
</protein>
<dbReference type="CDD" id="cd01854">
    <property type="entry name" value="YjeQ_EngC"/>
    <property type="match status" value="1"/>
</dbReference>
<dbReference type="RefSeq" id="WP_125649235.1">
    <property type="nucleotide sequence ID" value="NZ_JBHTOH010000091.1"/>
</dbReference>
<feature type="binding site" evidence="10">
    <location>
        <position position="257"/>
    </location>
    <ligand>
        <name>Zn(2+)</name>
        <dbReference type="ChEBI" id="CHEBI:29105"/>
    </ligand>
</feature>
<organism evidence="13 14">
    <name type="scientific">Lapidilactobacillus gannanensis</name>
    <dbReference type="NCBI Taxonomy" id="2486002"/>
    <lineage>
        <taxon>Bacteria</taxon>
        <taxon>Bacillati</taxon>
        <taxon>Bacillota</taxon>
        <taxon>Bacilli</taxon>
        <taxon>Lactobacillales</taxon>
        <taxon>Lactobacillaceae</taxon>
        <taxon>Lapidilactobacillus</taxon>
    </lineage>
</organism>
<keyword evidence="14" id="KW-1185">Reference proteome</keyword>
<keyword evidence="9 10" id="KW-0342">GTP-binding</keyword>
<feature type="binding site" evidence="10">
    <location>
        <begin position="162"/>
        <end position="170"/>
    </location>
    <ligand>
        <name>GTP</name>
        <dbReference type="ChEBI" id="CHEBI:37565"/>
    </ligand>
</feature>
<evidence type="ECO:0000256" key="4">
    <source>
        <dbReference type="ARBA" id="ARBA00022730"/>
    </source>
</evidence>
<dbReference type="InterPro" id="IPR010914">
    <property type="entry name" value="RsgA_GTPase_dom"/>
</dbReference>
<evidence type="ECO:0000256" key="10">
    <source>
        <dbReference type="HAMAP-Rule" id="MF_01820"/>
    </source>
</evidence>
<feature type="domain" description="EngC GTPase" evidence="11">
    <location>
        <begin position="68"/>
        <end position="218"/>
    </location>
</feature>
<feature type="binding site" evidence="10">
    <location>
        <position position="249"/>
    </location>
    <ligand>
        <name>Zn(2+)</name>
        <dbReference type="ChEBI" id="CHEBI:29105"/>
    </ligand>
</feature>
<proteinExistence type="inferred from homology"/>
<keyword evidence="1 10" id="KW-0963">Cytoplasm</keyword>
<dbReference type="Gene3D" id="3.40.50.300">
    <property type="entry name" value="P-loop containing nucleotide triphosphate hydrolases"/>
    <property type="match status" value="1"/>
</dbReference>
<evidence type="ECO:0000256" key="3">
    <source>
        <dbReference type="ARBA" id="ARBA00022723"/>
    </source>
</evidence>
<dbReference type="SUPFAM" id="SSF50249">
    <property type="entry name" value="Nucleic acid-binding proteins"/>
    <property type="match status" value="1"/>
</dbReference>
<feature type="domain" description="CP-type G" evidence="12">
    <location>
        <begin position="59"/>
        <end position="220"/>
    </location>
</feature>
<feature type="binding site" evidence="10">
    <location>
        <position position="251"/>
    </location>
    <ligand>
        <name>Zn(2+)</name>
        <dbReference type="ChEBI" id="CHEBI:29105"/>
    </ligand>
</feature>
<dbReference type="NCBIfam" id="TIGR00157">
    <property type="entry name" value="ribosome small subunit-dependent GTPase A"/>
    <property type="match status" value="1"/>
</dbReference>
<dbReference type="EMBL" id="JBHTOH010000091">
    <property type="protein sequence ID" value="MFD1411963.1"/>
    <property type="molecule type" value="Genomic_DNA"/>
</dbReference>
<dbReference type="InterPro" id="IPR030378">
    <property type="entry name" value="G_CP_dom"/>
</dbReference>
<comment type="similarity">
    <text evidence="10">Belongs to the TRAFAC class YlqF/YawG GTPase family. RsgA subfamily.</text>
</comment>
<dbReference type="InterPro" id="IPR004881">
    <property type="entry name" value="Ribosome_biogen_GTPase_RsgA"/>
</dbReference>
<evidence type="ECO:0000256" key="6">
    <source>
        <dbReference type="ARBA" id="ARBA00022801"/>
    </source>
</evidence>
<dbReference type="CDD" id="cd04466">
    <property type="entry name" value="S1_YloQ_GTPase"/>
    <property type="match status" value="1"/>
</dbReference>
<gene>
    <name evidence="10 13" type="primary">rsgA</name>
    <name evidence="13" type="ORF">ACFQ4R_10275</name>
</gene>
<dbReference type="InterPro" id="IPR027417">
    <property type="entry name" value="P-loop_NTPase"/>
</dbReference>
<evidence type="ECO:0000256" key="7">
    <source>
        <dbReference type="ARBA" id="ARBA00022833"/>
    </source>
</evidence>
<dbReference type="InterPro" id="IPR012340">
    <property type="entry name" value="NA-bd_OB-fold"/>
</dbReference>
<comment type="function">
    <text evidence="10">One of several proteins that assist in the late maturation steps of the functional core of the 30S ribosomal subunit. Helps release RbfA from mature subunits. May play a role in the assembly of ribosomal proteins into the subunit. Circularly permuted GTPase that catalyzes slow GTP hydrolysis, GTPase activity is stimulated by the 30S ribosomal subunit.</text>
</comment>
<keyword evidence="5 10" id="KW-0547">Nucleotide-binding</keyword>
<accession>A0ABW4BRX6</accession>
<keyword evidence="3 10" id="KW-0479">Metal-binding</keyword>
<evidence type="ECO:0000256" key="5">
    <source>
        <dbReference type="ARBA" id="ARBA00022741"/>
    </source>
</evidence>
<comment type="subcellular location">
    <subcellularLocation>
        <location evidence="10">Cytoplasm</location>
    </subcellularLocation>
</comment>
<sequence length="291" mass="31879">MESGKIIKSISGFYDVLTTTGSVVRTRARGNFRKQGIKPIVGDLVDFADAYILKIEPRQNQSVRPPVANIDVAVVVISAAEPAFSTNLLDRYLVYLAAQGIKAIIYVSKTDLLSATELAKLQPIWVTYQKIGYDLIVGQQEQAANFEGLLNLIAEQQVMVMGQSGAGKSTLLNQLFPQLNLPTAAISQSLNRGRHTTRTVTLYPFGKHGLIADTPGFSSLELTMLAANQLASCFPEFVALADQCRFRGCLHLQEPGCAVKAAVAAGEVANFRYLDYQQMYQEITAQKPVYR</sequence>
<comment type="subunit">
    <text evidence="10">Monomer. Associates with 30S ribosomal subunit, binds 16S rRNA.</text>
</comment>
<evidence type="ECO:0000256" key="2">
    <source>
        <dbReference type="ARBA" id="ARBA00022517"/>
    </source>
</evidence>
<evidence type="ECO:0000256" key="9">
    <source>
        <dbReference type="ARBA" id="ARBA00023134"/>
    </source>
</evidence>
<dbReference type="PANTHER" id="PTHR32120">
    <property type="entry name" value="SMALL RIBOSOMAL SUBUNIT BIOGENESIS GTPASE RSGA"/>
    <property type="match status" value="1"/>
</dbReference>
<evidence type="ECO:0000259" key="11">
    <source>
        <dbReference type="PROSITE" id="PS50936"/>
    </source>
</evidence>
<dbReference type="Gene3D" id="1.10.40.50">
    <property type="entry name" value="Probable gtpase engc, domain 3"/>
    <property type="match status" value="1"/>
</dbReference>
<reference evidence="14" key="1">
    <citation type="journal article" date="2019" name="Int. J. Syst. Evol. Microbiol.">
        <title>The Global Catalogue of Microorganisms (GCM) 10K type strain sequencing project: providing services to taxonomists for standard genome sequencing and annotation.</title>
        <authorList>
            <consortium name="The Broad Institute Genomics Platform"/>
            <consortium name="The Broad Institute Genome Sequencing Center for Infectious Disease"/>
            <person name="Wu L."/>
            <person name="Ma J."/>
        </authorList>
    </citation>
    <scope>NUCLEOTIDE SEQUENCE [LARGE SCALE GENOMIC DNA]</scope>
    <source>
        <strain evidence="14">CCM 8937</strain>
    </source>
</reference>
<evidence type="ECO:0000256" key="8">
    <source>
        <dbReference type="ARBA" id="ARBA00022884"/>
    </source>
</evidence>
<evidence type="ECO:0000256" key="1">
    <source>
        <dbReference type="ARBA" id="ARBA00022490"/>
    </source>
</evidence>
<dbReference type="Pfam" id="PF03193">
    <property type="entry name" value="RsgA_GTPase"/>
    <property type="match status" value="1"/>
</dbReference>